<proteinExistence type="predicted"/>
<protein>
    <recommendedName>
        <fullName evidence="1">Fibronectin type-III domain-containing protein</fullName>
    </recommendedName>
</protein>
<dbReference type="PROSITE" id="PS50853">
    <property type="entry name" value="FN3"/>
    <property type="match status" value="1"/>
</dbReference>
<evidence type="ECO:0000313" key="2">
    <source>
        <dbReference type="EMBL" id="MBD3869466.1"/>
    </source>
</evidence>
<comment type="caution">
    <text evidence="2">The sequence shown here is derived from an EMBL/GenBank/DDBJ whole genome shotgun (WGS) entry which is preliminary data.</text>
</comment>
<dbReference type="Proteomes" id="UP000648239">
    <property type="component" value="Unassembled WGS sequence"/>
</dbReference>
<dbReference type="EMBL" id="JACXWD010000094">
    <property type="protein sequence ID" value="MBD3869466.1"/>
    <property type="molecule type" value="Genomic_DNA"/>
</dbReference>
<evidence type="ECO:0000313" key="3">
    <source>
        <dbReference type="Proteomes" id="UP000648239"/>
    </source>
</evidence>
<evidence type="ECO:0000259" key="1">
    <source>
        <dbReference type="PROSITE" id="PS50853"/>
    </source>
</evidence>
<accession>A0A8J7C3R2</accession>
<reference evidence="2 3" key="1">
    <citation type="submission" date="2020-08" db="EMBL/GenBank/DDBJ databases">
        <title>Acidobacteriota in marine sediments use diverse sulfur dissimilation pathways.</title>
        <authorList>
            <person name="Wasmund K."/>
        </authorList>
    </citation>
    <scope>NUCLEOTIDE SEQUENCE [LARGE SCALE GENOMIC DNA]</scope>
    <source>
        <strain evidence="2">MAG AM4</strain>
    </source>
</reference>
<feature type="domain" description="Fibronectin type-III" evidence="1">
    <location>
        <begin position="347"/>
        <end position="443"/>
    </location>
</feature>
<dbReference type="Gene3D" id="2.60.40.10">
    <property type="entry name" value="Immunoglobulins"/>
    <property type="match status" value="2"/>
</dbReference>
<dbReference type="AlphaFoldDB" id="A0A8J7C3R2"/>
<dbReference type="SUPFAM" id="SSF49265">
    <property type="entry name" value="Fibronectin type III"/>
    <property type="match status" value="1"/>
</dbReference>
<dbReference type="InterPro" id="IPR036116">
    <property type="entry name" value="FN3_sf"/>
</dbReference>
<gene>
    <name evidence="2" type="ORF">IFK94_15195</name>
</gene>
<dbReference type="InterPro" id="IPR003961">
    <property type="entry name" value="FN3_dom"/>
</dbReference>
<sequence>MNVETEESWSKQGNGRRFLGIIEGLVRIVRGVQGAQSGVHTTKYEYGYPTQMVTRINHRVHPVEDGELEAFINHDAGIVSEGQSSNSTETWIWTASHAAVFDKIDGDKCNGSNCSGNDFEDWTETASEVRGSVVWLRDEVRTFNSGQRDYIYTDDQNRIKIGEFGQFWQDLGSTQDGVNNSGACNPGEDADGLNIDLSFARFELTAIPQPVRGDAEFPPSGLTPLEFQTNILLPVRAYAKRQIKDEQFYPPPPPCGPAVSAGNTGTGSVNLSLNTPGCDSTMGYRIYGAEGSKPLAFLYNLGSSTSWTDRNTMPGTTNRYAASAYNQDNDEGSISQEVSILVTDTTPPAIPGGVIGLPGDTMATLEWNENWESDIYGFNVYISESFSGPYTKKNGVPIPAGLDPDWAQIGLNNSQTYYFKVSAQDLYGNESAMSDAVEVTPSP</sequence>
<dbReference type="InterPro" id="IPR013783">
    <property type="entry name" value="Ig-like_fold"/>
</dbReference>
<organism evidence="2 3">
    <name type="scientific">Candidatus Polarisedimenticola svalbardensis</name>
    <dbReference type="NCBI Taxonomy" id="2886004"/>
    <lineage>
        <taxon>Bacteria</taxon>
        <taxon>Pseudomonadati</taxon>
        <taxon>Acidobacteriota</taxon>
        <taxon>Candidatus Polarisedimenticolia</taxon>
        <taxon>Candidatus Polarisedimenticolales</taxon>
        <taxon>Candidatus Polarisedimenticolaceae</taxon>
        <taxon>Candidatus Polarisedimenticola</taxon>
    </lineage>
</organism>
<name>A0A8J7C3R2_9BACT</name>